<evidence type="ECO:0000313" key="2">
    <source>
        <dbReference type="EMBL" id="KAL0951657.1"/>
    </source>
</evidence>
<dbReference type="Proteomes" id="UP001556367">
    <property type="component" value="Unassembled WGS sequence"/>
</dbReference>
<reference evidence="3" key="1">
    <citation type="submission" date="2024-06" db="EMBL/GenBank/DDBJ databases">
        <title>Multi-omics analyses provide insights into the biosynthesis of the anticancer antibiotic pleurotin in Hohenbuehelia grisea.</title>
        <authorList>
            <person name="Weaver J.A."/>
            <person name="Alberti F."/>
        </authorList>
    </citation>
    <scope>NUCLEOTIDE SEQUENCE [LARGE SCALE GENOMIC DNA]</scope>
    <source>
        <strain evidence="3">T-177</strain>
    </source>
</reference>
<name>A0ABR3J7X0_9AGAR</name>
<dbReference type="InterPro" id="IPR013950">
    <property type="entry name" value="Mis14/Nsl1"/>
</dbReference>
<feature type="region of interest" description="Disordered" evidence="1">
    <location>
        <begin position="142"/>
        <end position="178"/>
    </location>
</feature>
<gene>
    <name evidence="2" type="ORF">HGRIS_008337</name>
</gene>
<organism evidence="2 3">
    <name type="scientific">Hohenbuehelia grisea</name>
    <dbReference type="NCBI Taxonomy" id="104357"/>
    <lineage>
        <taxon>Eukaryota</taxon>
        <taxon>Fungi</taxon>
        <taxon>Dikarya</taxon>
        <taxon>Basidiomycota</taxon>
        <taxon>Agaricomycotina</taxon>
        <taxon>Agaricomycetes</taxon>
        <taxon>Agaricomycetidae</taxon>
        <taxon>Agaricales</taxon>
        <taxon>Pleurotineae</taxon>
        <taxon>Pleurotaceae</taxon>
        <taxon>Hohenbuehelia</taxon>
    </lineage>
</organism>
<proteinExistence type="predicted"/>
<sequence>MEPPREDSARMSIDTVYDWNRVKDDYRKAALEKLNTEGLGGPEREALLKHLEQVRVFAGVRCVSQEAQHIERVFQLAQPNLRVNGHNFDDADAGEQDTDTFDEALDRHIWSLANNRLNWNQKIAETRRTKPKAIATALEETFSAQHAQDASSPPTEAPLSDENDAGNPDLQDTLEQVAALGQELDQAIPIQTERAQRFNVAVTEMKSLK</sequence>
<feature type="compositionally biased region" description="Polar residues" evidence="1">
    <location>
        <begin position="142"/>
        <end position="154"/>
    </location>
</feature>
<accession>A0ABR3J7X0</accession>
<dbReference type="EMBL" id="JASNQZ010000011">
    <property type="protein sequence ID" value="KAL0951657.1"/>
    <property type="molecule type" value="Genomic_DNA"/>
</dbReference>
<evidence type="ECO:0000256" key="1">
    <source>
        <dbReference type="SAM" id="MobiDB-lite"/>
    </source>
</evidence>
<evidence type="ECO:0000313" key="3">
    <source>
        <dbReference type="Proteomes" id="UP001556367"/>
    </source>
</evidence>
<protein>
    <submittedName>
        <fullName evidence="2">Uncharacterized protein</fullName>
    </submittedName>
</protein>
<comment type="caution">
    <text evidence="2">The sequence shown here is derived from an EMBL/GenBank/DDBJ whole genome shotgun (WGS) entry which is preliminary data.</text>
</comment>
<keyword evidence="3" id="KW-1185">Reference proteome</keyword>
<dbReference type="Pfam" id="PF08641">
    <property type="entry name" value="Mis14"/>
    <property type="match status" value="1"/>
</dbReference>